<dbReference type="Pfam" id="PF19278">
    <property type="entry name" value="Hydant_A_C"/>
    <property type="match status" value="1"/>
</dbReference>
<name>L0A905_CALLD</name>
<dbReference type="OrthoDB" id="8261at2157"/>
<dbReference type="RefSeq" id="WP_015232271.1">
    <property type="nucleotide sequence ID" value="NC_019791.1"/>
</dbReference>
<evidence type="ECO:0000259" key="3">
    <source>
        <dbReference type="Pfam" id="PF19278"/>
    </source>
</evidence>
<dbReference type="GO" id="GO:0017168">
    <property type="term" value="F:5-oxoprolinase (ATP-hydrolyzing) activity"/>
    <property type="evidence" value="ECO:0007669"/>
    <property type="project" value="TreeGrafter"/>
</dbReference>
<dbReference type="InterPro" id="IPR049517">
    <property type="entry name" value="ACX-like_C"/>
</dbReference>
<evidence type="ECO:0000313" key="5">
    <source>
        <dbReference type="Proteomes" id="UP000010469"/>
    </source>
</evidence>
<feature type="domain" description="Hydantoinase/oxoprolinase N-terminal" evidence="2">
    <location>
        <begin position="6"/>
        <end position="180"/>
    </location>
</feature>
<evidence type="ECO:0000259" key="1">
    <source>
        <dbReference type="Pfam" id="PF01968"/>
    </source>
</evidence>
<accession>L0A905</accession>
<dbReference type="InterPro" id="IPR008040">
    <property type="entry name" value="Hydant_A_N"/>
</dbReference>
<dbReference type="GO" id="GO:0005829">
    <property type="term" value="C:cytosol"/>
    <property type="evidence" value="ECO:0007669"/>
    <property type="project" value="TreeGrafter"/>
</dbReference>
<dbReference type="KEGG" id="clg:Calag_0618"/>
<organism evidence="4 5">
    <name type="scientific">Caldisphaera lagunensis (strain DSM 15908 / JCM 11604 / ANMR 0165 / IC-154)</name>
    <dbReference type="NCBI Taxonomy" id="1056495"/>
    <lineage>
        <taxon>Archaea</taxon>
        <taxon>Thermoproteota</taxon>
        <taxon>Thermoprotei</taxon>
        <taxon>Acidilobales</taxon>
        <taxon>Caldisphaeraceae</taxon>
        <taxon>Caldisphaera</taxon>
    </lineage>
</organism>
<dbReference type="Proteomes" id="UP000010469">
    <property type="component" value="Chromosome"/>
</dbReference>
<proteinExistence type="predicted"/>
<evidence type="ECO:0000313" key="4">
    <source>
        <dbReference type="EMBL" id="AFZ70373.1"/>
    </source>
</evidence>
<dbReference type="SUPFAM" id="SSF53067">
    <property type="entry name" value="Actin-like ATPase domain"/>
    <property type="match status" value="1"/>
</dbReference>
<gene>
    <name evidence="4" type="ordered locus">Calag_0618</name>
</gene>
<dbReference type="PANTHER" id="PTHR11365">
    <property type="entry name" value="5-OXOPROLINASE RELATED"/>
    <property type="match status" value="1"/>
</dbReference>
<dbReference type="HOGENOM" id="CLU_002157_1_2_2"/>
<dbReference type="GO" id="GO:0006749">
    <property type="term" value="P:glutathione metabolic process"/>
    <property type="evidence" value="ECO:0007669"/>
    <property type="project" value="TreeGrafter"/>
</dbReference>
<dbReference type="EMBL" id="CP003378">
    <property type="protein sequence ID" value="AFZ70373.1"/>
    <property type="molecule type" value="Genomic_DNA"/>
</dbReference>
<dbReference type="AlphaFoldDB" id="L0A905"/>
<feature type="domain" description="Hydantoinase A/oxoprolinase" evidence="1">
    <location>
        <begin position="199"/>
        <end position="490"/>
    </location>
</feature>
<keyword evidence="5" id="KW-1185">Reference proteome</keyword>
<dbReference type="InParanoid" id="L0A905"/>
<dbReference type="STRING" id="1056495.Calag_0618"/>
<protein>
    <submittedName>
        <fullName evidence="4">N-methylhydantoinase A/acetone carboxylase, beta subunit</fullName>
    </submittedName>
</protein>
<reference evidence="5" key="1">
    <citation type="submission" date="2012-03" db="EMBL/GenBank/DDBJ databases">
        <title>Complete genome of Caldisphaera lagunensis DSM 15908.</title>
        <authorList>
            <person name="Lucas S."/>
            <person name="Copeland A."/>
            <person name="Lapidus A."/>
            <person name="Glavina del Rio T."/>
            <person name="Dalin E."/>
            <person name="Tice H."/>
            <person name="Bruce D."/>
            <person name="Goodwin L."/>
            <person name="Pitluck S."/>
            <person name="Peters L."/>
            <person name="Mikhailova N."/>
            <person name="Teshima H."/>
            <person name="Kyrpides N."/>
            <person name="Mavromatis K."/>
            <person name="Ivanova N."/>
            <person name="Brettin T."/>
            <person name="Detter J.C."/>
            <person name="Han C."/>
            <person name="Larimer F."/>
            <person name="Land M."/>
            <person name="Hauser L."/>
            <person name="Markowitz V."/>
            <person name="Cheng J.-F."/>
            <person name="Hugenholtz P."/>
            <person name="Woyke T."/>
            <person name="Wu D."/>
            <person name="Spring S."/>
            <person name="Schroeder M."/>
            <person name="Brambilla E."/>
            <person name="Klenk H.-P."/>
            <person name="Eisen J.A."/>
        </authorList>
    </citation>
    <scope>NUCLEOTIDE SEQUENCE [LARGE SCALE GENOMIC DNA]</scope>
    <source>
        <strain evidence="5">DSM 15908 / JCM 11604 / IC-154</strain>
    </source>
</reference>
<dbReference type="GeneID" id="14211878"/>
<dbReference type="FunCoup" id="L0A905">
    <property type="interactions" value="124"/>
</dbReference>
<dbReference type="PANTHER" id="PTHR11365:SF23">
    <property type="entry name" value="HYPOTHETICAL 5-OXOPROLINASE (EUROFUNG)-RELATED"/>
    <property type="match status" value="1"/>
</dbReference>
<sequence length="659" mass="72400">MEDILVGVDVGGTFTDAIYIDSNGYISVSKVSTTPTKPEIGIANALRQLVKGNKIQELLHATTIATNAILGQVGLELPNIALLVTYGFRDIIEIGRQNRPKLYDLFFTKPKPLVSRKYRYEIKERTNVDGKIIKGIDEREIIEIANEMLKNKIESVAISYLHSYINPENEIKSKEILSKYFKYITISHDIAPEPREYERTSTTVVNAALRPIVSRYIEMLSSSLEEFSPEKIYIMSSSGGLVDTGDASQRPVQMIESGPAAGAIAAAELSKMLSIKNSIGFDMGGTTAKASAIINGKLEITTEYEVGGEAHHGRTVKGSGYPVRFPFIDLAEVSAGGGTVIWRDEANALRVGPISVGADPGPASYGKGGDKPSITDANFFLGRIGNKLAGGEVNLNLDLAKKALSKIGDPEEVSISALELINLEMARAVRLVTVERGLDPSSFSIIAFGGAGPQHAAMLAEELGSQEVIVPPEPGLFSALGLLMADSRFEARVAFPKDLQESFEKLEKDLIKKVGKIDYFIRLLDVRYKGQGYELTINAPENLDKESIEKIFSSIHYNTYGFVLDRPIEIVMARIFGIKVRPKPKLGEAKENIEPKEKTFRKAYISKSWDEIPVYDRDSLPKGFKIDGPAIIDEYSSTIVIPKGWRGEVGSYRTVILRR</sequence>
<dbReference type="Pfam" id="PF01968">
    <property type="entry name" value="Hydantoinase_A"/>
    <property type="match status" value="1"/>
</dbReference>
<dbReference type="InterPro" id="IPR043129">
    <property type="entry name" value="ATPase_NBD"/>
</dbReference>
<dbReference type="Pfam" id="PF05378">
    <property type="entry name" value="Hydant_A_N"/>
    <property type="match status" value="1"/>
</dbReference>
<dbReference type="eggNOG" id="arCOG01511">
    <property type="taxonomic scope" value="Archaea"/>
</dbReference>
<dbReference type="InterPro" id="IPR002821">
    <property type="entry name" value="Hydantoinase_A"/>
</dbReference>
<evidence type="ECO:0000259" key="2">
    <source>
        <dbReference type="Pfam" id="PF05378"/>
    </source>
</evidence>
<dbReference type="InterPro" id="IPR045079">
    <property type="entry name" value="Oxoprolinase-like"/>
</dbReference>
<feature type="domain" description="Acetophenone carboxylase-like C-terminal" evidence="3">
    <location>
        <begin position="526"/>
        <end position="657"/>
    </location>
</feature>